<comment type="caution">
    <text evidence="1">The sequence shown here is derived from an EMBL/GenBank/DDBJ whole genome shotgun (WGS) entry which is preliminary data.</text>
</comment>
<dbReference type="EMBL" id="CM042060">
    <property type="protein sequence ID" value="KAI3679093.1"/>
    <property type="molecule type" value="Genomic_DNA"/>
</dbReference>
<accession>A0ACB8Y751</accession>
<proteinExistence type="predicted"/>
<gene>
    <name evidence="1" type="ORF">L6452_38401</name>
</gene>
<dbReference type="Proteomes" id="UP001055879">
    <property type="component" value="Linkage Group LG14"/>
</dbReference>
<organism evidence="1 2">
    <name type="scientific">Arctium lappa</name>
    <name type="common">Greater burdock</name>
    <name type="synonym">Lappa major</name>
    <dbReference type="NCBI Taxonomy" id="4217"/>
    <lineage>
        <taxon>Eukaryota</taxon>
        <taxon>Viridiplantae</taxon>
        <taxon>Streptophyta</taxon>
        <taxon>Embryophyta</taxon>
        <taxon>Tracheophyta</taxon>
        <taxon>Spermatophyta</taxon>
        <taxon>Magnoliopsida</taxon>
        <taxon>eudicotyledons</taxon>
        <taxon>Gunneridae</taxon>
        <taxon>Pentapetalae</taxon>
        <taxon>asterids</taxon>
        <taxon>campanulids</taxon>
        <taxon>Asterales</taxon>
        <taxon>Asteraceae</taxon>
        <taxon>Carduoideae</taxon>
        <taxon>Cardueae</taxon>
        <taxon>Arctiinae</taxon>
        <taxon>Arctium</taxon>
    </lineage>
</organism>
<reference evidence="1 2" key="2">
    <citation type="journal article" date="2022" name="Mol. Ecol. Resour.">
        <title>The genomes of chicory, endive, great burdock and yacon provide insights into Asteraceae paleo-polyploidization history and plant inulin production.</title>
        <authorList>
            <person name="Fan W."/>
            <person name="Wang S."/>
            <person name="Wang H."/>
            <person name="Wang A."/>
            <person name="Jiang F."/>
            <person name="Liu H."/>
            <person name="Zhao H."/>
            <person name="Xu D."/>
            <person name="Zhang Y."/>
        </authorList>
    </citation>
    <scope>NUCLEOTIDE SEQUENCE [LARGE SCALE GENOMIC DNA]</scope>
    <source>
        <strain evidence="2">cv. Niubang</strain>
    </source>
</reference>
<name>A0ACB8Y751_ARCLA</name>
<sequence length="103" mass="12330">MMLNYARHVMSLLDACLGILFQLELLFTCYNSSVIFFSNTSYYSKCHVFFFFIRFTNLPFLFAEKVCYGIDKDLEKVAKWPSVGMNIERDWWKLMRYSFGELE</sequence>
<evidence type="ECO:0000313" key="2">
    <source>
        <dbReference type="Proteomes" id="UP001055879"/>
    </source>
</evidence>
<reference evidence="2" key="1">
    <citation type="journal article" date="2022" name="Mol. Ecol. Resour.">
        <title>The genomes of chicory, endive, great burdock and yacon provide insights into Asteraceae palaeo-polyploidization history and plant inulin production.</title>
        <authorList>
            <person name="Fan W."/>
            <person name="Wang S."/>
            <person name="Wang H."/>
            <person name="Wang A."/>
            <person name="Jiang F."/>
            <person name="Liu H."/>
            <person name="Zhao H."/>
            <person name="Xu D."/>
            <person name="Zhang Y."/>
        </authorList>
    </citation>
    <scope>NUCLEOTIDE SEQUENCE [LARGE SCALE GENOMIC DNA]</scope>
    <source>
        <strain evidence="2">cv. Niubang</strain>
    </source>
</reference>
<evidence type="ECO:0000313" key="1">
    <source>
        <dbReference type="EMBL" id="KAI3679093.1"/>
    </source>
</evidence>
<protein>
    <submittedName>
        <fullName evidence="1">Uncharacterized protein</fullName>
    </submittedName>
</protein>
<keyword evidence="2" id="KW-1185">Reference proteome</keyword>